<feature type="region of interest" description="Disordered" evidence="1">
    <location>
        <begin position="132"/>
        <end position="151"/>
    </location>
</feature>
<feature type="region of interest" description="Disordered" evidence="1">
    <location>
        <begin position="92"/>
        <end position="123"/>
    </location>
</feature>
<dbReference type="Pfam" id="PF13730">
    <property type="entry name" value="HTH_36"/>
    <property type="match status" value="1"/>
</dbReference>
<dbReference type="InterPro" id="IPR036388">
    <property type="entry name" value="WH-like_DNA-bd_sf"/>
</dbReference>
<dbReference type="RefSeq" id="WP_265505997.1">
    <property type="nucleotide sequence ID" value="NZ_JAOTBE010000007.1"/>
</dbReference>
<dbReference type="EMBL" id="JBHLWQ010000064">
    <property type="protein sequence ID" value="MFC0200154.1"/>
    <property type="molecule type" value="Genomic_DNA"/>
</dbReference>
<organism evidence="2 3">
    <name type="scientific">Paracoccus rhizosphaerae</name>
    <dbReference type="NCBI Taxonomy" id="1133347"/>
    <lineage>
        <taxon>Bacteria</taxon>
        <taxon>Pseudomonadati</taxon>
        <taxon>Pseudomonadota</taxon>
        <taxon>Alphaproteobacteria</taxon>
        <taxon>Rhodobacterales</taxon>
        <taxon>Paracoccaceae</taxon>
        <taxon>Paracoccus</taxon>
    </lineage>
</organism>
<gene>
    <name evidence="2" type="ORF">ACFFIZ_07415</name>
</gene>
<name>A0ABV6CHD7_9RHOB</name>
<feature type="compositionally biased region" description="Basic and acidic residues" evidence="1">
    <location>
        <begin position="95"/>
        <end position="111"/>
    </location>
</feature>
<reference evidence="2 3" key="1">
    <citation type="submission" date="2024-09" db="EMBL/GenBank/DDBJ databases">
        <authorList>
            <person name="Sun Q."/>
            <person name="Mori K."/>
        </authorList>
    </citation>
    <scope>NUCLEOTIDE SEQUENCE [LARGE SCALE GENOMIC DNA]</scope>
    <source>
        <strain evidence="2 3">CCM 7904</strain>
    </source>
</reference>
<evidence type="ECO:0000256" key="1">
    <source>
        <dbReference type="SAM" id="MobiDB-lite"/>
    </source>
</evidence>
<keyword evidence="3" id="KW-1185">Reference proteome</keyword>
<dbReference type="Proteomes" id="UP001589795">
    <property type="component" value="Unassembled WGS sequence"/>
</dbReference>
<evidence type="ECO:0000313" key="3">
    <source>
        <dbReference type="Proteomes" id="UP001589795"/>
    </source>
</evidence>
<proteinExistence type="predicted"/>
<comment type="caution">
    <text evidence="2">The sequence shown here is derived from an EMBL/GenBank/DDBJ whole genome shotgun (WGS) entry which is preliminary data.</text>
</comment>
<protein>
    <submittedName>
        <fullName evidence="2">Helix-turn-helix domain-containing protein</fullName>
    </submittedName>
</protein>
<dbReference type="Gene3D" id="1.10.10.10">
    <property type="entry name" value="Winged helix-like DNA-binding domain superfamily/Winged helix DNA-binding domain"/>
    <property type="match status" value="1"/>
</dbReference>
<evidence type="ECO:0000313" key="2">
    <source>
        <dbReference type="EMBL" id="MFC0200154.1"/>
    </source>
</evidence>
<accession>A0ABV6CHD7</accession>
<sequence length="263" mass="29208">MGYKQVDIVLASAITDPTEFNVLIALASHADRFWSCYPSIARICQLSRFKERAVQNAIKRLQARGALVVRTGGGRGGASYYTIIPSALNPAGDAPFKEGKPRSKNTLRDNKSPQQMHETPHLLRQNPAADAPEYINEPVKNKSSSADDDAMRTRREKILTIIGCDPSGVTKELRFTGTTADMAEVRHWNEMGLSEAEQDSIIRDMLARARIKDPEFIPSSWRYFTTGMAALVRAKATPHDKTTLSPNTTREQRAARRRVILGG</sequence>